<accession>A0ABP8C067</accession>
<dbReference type="EMBL" id="BAABAS010000006">
    <property type="protein sequence ID" value="GAA4231386.1"/>
    <property type="molecule type" value="Genomic_DNA"/>
</dbReference>
<evidence type="ECO:0000313" key="2">
    <source>
        <dbReference type="Proteomes" id="UP001501710"/>
    </source>
</evidence>
<proteinExistence type="predicted"/>
<name>A0ABP8C067_9ACTN</name>
<gene>
    <name evidence="1" type="ORF">GCM10022254_28390</name>
</gene>
<reference evidence="2" key="1">
    <citation type="journal article" date="2019" name="Int. J. Syst. Evol. Microbiol.">
        <title>The Global Catalogue of Microorganisms (GCM) 10K type strain sequencing project: providing services to taxonomists for standard genome sequencing and annotation.</title>
        <authorList>
            <consortium name="The Broad Institute Genomics Platform"/>
            <consortium name="The Broad Institute Genome Sequencing Center for Infectious Disease"/>
            <person name="Wu L."/>
            <person name="Ma J."/>
        </authorList>
    </citation>
    <scope>NUCLEOTIDE SEQUENCE [LARGE SCALE GENOMIC DNA]</scope>
    <source>
        <strain evidence="2">JCM 17440</strain>
    </source>
</reference>
<protein>
    <submittedName>
        <fullName evidence="1">Uncharacterized protein</fullName>
    </submittedName>
</protein>
<sequence>MRVESGRIWPGIAAVSSFFSIPKSSVLLPVLRTVTFTVDAGHDTDPMVAVTGPDPRGDAVPEPLADGLGEVVAEALGSESDDTALIRAGIAISAPITKNTAAMTTLGNCIAVLPGPPADADGWPMILDHS</sequence>
<dbReference type="Proteomes" id="UP001501710">
    <property type="component" value="Unassembled WGS sequence"/>
</dbReference>
<comment type="caution">
    <text evidence="1">The sequence shown here is derived from an EMBL/GenBank/DDBJ whole genome shotgun (WGS) entry which is preliminary data.</text>
</comment>
<keyword evidence="2" id="KW-1185">Reference proteome</keyword>
<organism evidence="1 2">
    <name type="scientific">Actinomadura meridiana</name>
    <dbReference type="NCBI Taxonomy" id="559626"/>
    <lineage>
        <taxon>Bacteria</taxon>
        <taxon>Bacillati</taxon>
        <taxon>Actinomycetota</taxon>
        <taxon>Actinomycetes</taxon>
        <taxon>Streptosporangiales</taxon>
        <taxon>Thermomonosporaceae</taxon>
        <taxon>Actinomadura</taxon>
    </lineage>
</organism>
<evidence type="ECO:0000313" key="1">
    <source>
        <dbReference type="EMBL" id="GAA4231386.1"/>
    </source>
</evidence>